<dbReference type="SUPFAM" id="SSF52129">
    <property type="entry name" value="Caspase-like"/>
    <property type="match status" value="1"/>
</dbReference>
<proteinExistence type="inferred from homology"/>
<dbReference type="PANTHER" id="PTHR48104">
    <property type="entry name" value="METACASPASE-4"/>
    <property type="match status" value="1"/>
</dbReference>
<dbReference type="InterPro" id="IPR050452">
    <property type="entry name" value="Metacaspase"/>
</dbReference>
<name>A0A0L0TDY2_ALLM3</name>
<evidence type="ECO:0000256" key="2">
    <source>
        <dbReference type="ARBA" id="ARBA00022703"/>
    </source>
</evidence>
<keyword evidence="3" id="KW-0378">Hydrolase</keyword>
<dbReference type="VEuPathDB" id="FungiDB:AMAG_17178"/>
<dbReference type="eggNOG" id="KOG1546">
    <property type="taxonomic scope" value="Eukaryota"/>
</dbReference>
<organism evidence="6 7">
    <name type="scientific">Allomyces macrogynus (strain ATCC 38327)</name>
    <name type="common">Allomyces javanicus var. macrogynus</name>
    <dbReference type="NCBI Taxonomy" id="578462"/>
    <lineage>
        <taxon>Eukaryota</taxon>
        <taxon>Fungi</taxon>
        <taxon>Fungi incertae sedis</taxon>
        <taxon>Blastocladiomycota</taxon>
        <taxon>Blastocladiomycetes</taxon>
        <taxon>Blastocladiales</taxon>
        <taxon>Blastocladiaceae</taxon>
        <taxon>Allomyces</taxon>
    </lineage>
</organism>
<dbReference type="GO" id="GO:0005737">
    <property type="term" value="C:cytoplasm"/>
    <property type="evidence" value="ECO:0007669"/>
    <property type="project" value="TreeGrafter"/>
</dbReference>
<evidence type="ECO:0000313" key="6">
    <source>
        <dbReference type="EMBL" id="KNE72947.1"/>
    </source>
</evidence>
<dbReference type="AlphaFoldDB" id="A0A0L0TDY2"/>
<reference evidence="7" key="2">
    <citation type="submission" date="2009-11" db="EMBL/GenBank/DDBJ databases">
        <title>The Genome Sequence of Allomyces macrogynus strain ATCC 38327.</title>
        <authorList>
            <consortium name="The Broad Institute Genome Sequencing Platform"/>
            <person name="Russ C."/>
            <person name="Cuomo C."/>
            <person name="Shea T."/>
            <person name="Young S.K."/>
            <person name="Zeng Q."/>
            <person name="Koehrsen M."/>
            <person name="Haas B."/>
            <person name="Borodovsky M."/>
            <person name="Guigo R."/>
            <person name="Alvarado L."/>
            <person name="Berlin A."/>
            <person name="Borenstein D."/>
            <person name="Chen Z."/>
            <person name="Engels R."/>
            <person name="Freedman E."/>
            <person name="Gellesch M."/>
            <person name="Goldberg J."/>
            <person name="Griggs A."/>
            <person name="Gujja S."/>
            <person name="Heiman D."/>
            <person name="Hepburn T."/>
            <person name="Howarth C."/>
            <person name="Jen D."/>
            <person name="Larson L."/>
            <person name="Lewis B."/>
            <person name="Mehta T."/>
            <person name="Park D."/>
            <person name="Pearson M."/>
            <person name="Roberts A."/>
            <person name="Saif S."/>
            <person name="Shenoy N."/>
            <person name="Sisk P."/>
            <person name="Stolte C."/>
            <person name="Sykes S."/>
            <person name="Walk T."/>
            <person name="White J."/>
            <person name="Yandava C."/>
            <person name="Burger G."/>
            <person name="Gray M.W."/>
            <person name="Holland P.W.H."/>
            <person name="King N."/>
            <person name="Lang F.B.F."/>
            <person name="Roger A.J."/>
            <person name="Ruiz-Trillo I."/>
            <person name="Lander E."/>
            <person name="Nusbaum C."/>
        </authorList>
    </citation>
    <scope>NUCLEOTIDE SEQUENCE [LARGE SCALE GENOMIC DNA]</scope>
    <source>
        <strain evidence="7">ATCC 38327</strain>
    </source>
</reference>
<gene>
    <name evidence="6" type="ORF">AMAG_17178</name>
</gene>
<feature type="region of interest" description="Disordered" evidence="4">
    <location>
        <begin position="326"/>
        <end position="363"/>
    </location>
</feature>
<comment type="similarity">
    <text evidence="1">Belongs to the peptidase C14B family.</text>
</comment>
<dbReference type="GO" id="GO:0006915">
    <property type="term" value="P:apoptotic process"/>
    <property type="evidence" value="ECO:0007669"/>
    <property type="project" value="UniProtKB-KW"/>
</dbReference>
<dbReference type="GO" id="GO:0004197">
    <property type="term" value="F:cysteine-type endopeptidase activity"/>
    <property type="evidence" value="ECO:0007669"/>
    <property type="project" value="InterPro"/>
</dbReference>
<dbReference type="Gene3D" id="3.40.50.12660">
    <property type="match status" value="1"/>
</dbReference>
<dbReference type="Proteomes" id="UP000054350">
    <property type="component" value="Unassembled WGS sequence"/>
</dbReference>
<evidence type="ECO:0000256" key="4">
    <source>
        <dbReference type="SAM" id="MobiDB-lite"/>
    </source>
</evidence>
<keyword evidence="3" id="KW-0645">Protease</keyword>
<dbReference type="EMBL" id="GG745386">
    <property type="protein sequence ID" value="KNE72947.1"/>
    <property type="molecule type" value="Genomic_DNA"/>
</dbReference>
<accession>A0A0L0TDY2</accession>
<reference evidence="6 7" key="1">
    <citation type="submission" date="2009-11" db="EMBL/GenBank/DDBJ databases">
        <title>Annotation of Allomyces macrogynus ATCC 38327.</title>
        <authorList>
            <consortium name="The Broad Institute Genome Sequencing Platform"/>
            <person name="Russ C."/>
            <person name="Cuomo C."/>
            <person name="Burger G."/>
            <person name="Gray M.W."/>
            <person name="Holland P.W.H."/>
            <person name="King N."/>
            <person name="Lang F.B.F."/>
            <person name="Roger A.J."/>
            <person name="Ruiz-Trillo I."/>
            <person name="Young S.K."/>
            <person name="Zeng Q."/>
            <person name="Gargeya S."/>
            <person name="Fitzgerald M."/>
            <person name="Haas B."/>
            <person name="Abouelleil A."/>
            <person name="Alvarado L."/>
            <person name="Arachchi H.M."/>
            <person name="Berlin A."/>
            <person name="Chapman S.B."/>
            <person name="Gearin G."/>
            <person name="Goldberg J."/>
            <person name="Griggs A."/>
            <person name="Gujja S."/>
            <person name="Hansen M."/>
            <person name="Heiman D."/>
            <person name="Howarth C."/>
            <person name="Larimer J."/>
            <person name="Lui A."/>
            <person name="MacDonald P.J.P."/>
            <person name="McCowen C."/>
            <person name="Montmayeur A."/>
            <person name="Murphy C."/>
            <person name="Neiman D."/>
            <person name="Pearson M."/>
            <person name="Priest M."/>
            <person name="Roberts A."/>
            <person name="Saif S."/>
            <person name="Shea T."/>
            <person name="Sisk P."/>
            <person name="Stolte C."/>
            <person name="Sykes S."/>
            <person name="Wortman J."/>
            <person name="Nusbaum C."/>
            <person name="Birren B."/>
        </authorList>
    </citation>
    <scope>NUCLEOTIDE SEQUENCE [LARGE SCALE GENOMIC DNA]</scope>
    <source>
        <strain evidence="6 7">ATCC 38327</strain>
    </source>
</reference>
<keyword evidence="2" id="KW-0053">Apoptosis</keyword>
<keyword evidence="3" id="KW-0788">Thiol protease</keyword>
<dbReference type="PANTHER" id="PTHR48104:SF30">
    <property type="entry name" value="METACASPASE-1"/>
    <property type="match status" value="1"/>
</dbReference>
<keyword evidence="7" id="KW-1185">Reference proteome</keyword>
<protein>
    <recommendedName>
        <fullName evidence="5">Peptidase C14 caspase domain-containing protein</fullName>
    </recommendedName>
</protein>
<feature type="compositionally biased region" description="Acidic residues" evidence="4">
    <location>
        <begin position="326"/>
        <end position="352"/>
    </location>
</feature>
<dbReference type="InterPro" id="IPR011600">
    <property type="entry name" value="Pept_C14_caspase"/>
</dbReference>
<evidence type="ECO:0000256" key="1">
    <source>
        <dbReference type="ARBA" id="ARBA00009005"/>
    </source>
</evidence>
<evidence type="ECO:0000259" key="5">
    <source>
        <dbReference type="Pfam" id="PF00656"/>
    </source>
</evidence>
<dbReference type="OrthoDB" id="3223806at2759"/>
<dbReference type="Pfam" id="PF00656">
    <property type="entry name" value="Peptidase_C14"/>
    <property type="match status" value="1"/>
</dbReference>
<dbReference type="InterPro" id="IPR029030">
    <property type="entry name" value="Caspase-like_dom_sf"/>
</dbReference>
<evidence type="ECO:0000313" key="7">
    <source>
        <dbReference type="Proteomes" id="UP000054350"/>
    </source>
</evidence>
<feature type="domain" description="Peptidase C14 caspase" evidence="5">
    <location>
        <begin position="54"/>
        <end position="396"/>
    </location>
</feature>
<sequence length="406" mass="44492">MSQLQEFRAKLIDAVGQFAALVADSAKEDIQLSDEDRLLEVRAVPLNSTCSRNKKAVLVGCTYENCPEPEMLSKLAGPGNDAIRLQKLLRDVYGFEDENMRLLTDDGRSDTEPTANNIRNALKWLVKGAKAGDSLFFSFSGHGSGVEDEDGDELDGRDEAIWACDANHVTDDELHRLLVKSLPKGVRLTVLFDCCESGTALDLPFIYSIDGEILDPAHEHLQDGIVKLREASASFEEGSADANETLQEIVKGLEYLLGPASDPELVTKKTAKKRAAADVLCLSGCRDMQTSKDVMIDGVSAGALTDAFIKAVAPPGFVDAGVELAEYEDDEEDEEEEEEDEYEPDEEADEEEVTHKSTNSAPKSAASLTYVQLLHRLRANLEDTYMQQPQLSASRPLDLLLADFCL</sequence>
<dbReference type="GO" id="GO:0006508">
    <property type="term" value="P:proteolysis"/>
    <property type="evidence" value="ECO:0007669"/>
    <property type="project" value="InterPro"/>
</dbReference>
<evidence type="ECO:0000256" key="3">
    <source>
        <dbReference type="ARBA" id="ARBA00022807"/>
    </source>
</evidence>